<organism evidence="8 9">
    <name type="scientific">Microbacterium foliorum</name>
    <dbReference type="NCBI Taxonomy" id="104336"/>
    <lineage>
        <taxon>Bacteria</taxon>
        <taxon>Bacillati</taxon>
        <taxon>Actinomycetota</taxon>
        <taxon>Actinomycetes</taxon>
        <taxon>Micrococcales</taxon>
        <taxon>Microbacteriaceae</taxon>
        <taxon>Microbacterium</taxon>
    </lineage>
</organism>
<dbReference type="GO" id="GO:0005886">
    <property type="term" value="C:plasma membrane"/>
    <property type="evidence" value="ECO:0007669"/>
    <property type="project" value="UniProtKB-SubCell"/>
</dbReference>
<dbReference type="PANTHER" id="PTHR43124:SF8">
    <property type="entry name" value="INNER MEMBRANE TRANSPORT PROTEIN YDHP"/>
    <property type="match status" value="1"/>
</dbReference>
<dbReference type="GO" id="GO:0022857">
    <property type="term" value="F:transmembrane transporter activity"/>
    <property type="evidence" value="ECO:0007669"/>
    <property type="project" value="InterPro"/>
</dbReference>
<feature type="transmembrane region" description="Helical" evidence="6">
    <location>
        <begin position="340"/>
        <end position="363"/>
    </location>
</feature>
<dbReference type="RefSeq" id="WP_045252731.1">
    <property type="nucleotide sequence ID" value="NZ_CP031425.1"/>
</dbReference>
<comment type="caution">
    <text evidence="8">The sequence shown here is derived from an EMBL/GenBank/DDBJ whole genome shotgun (WGS) entry which is preliminary data.</text>
</comment>
<keyword evidence="3 6" id="KW-0812">Transmembrane</keyword>
<keyword evidence="4 6" id="KW-1133">Transmembrane helix</keyword>
<evidence type="ECO:0000256" key="1">
    <source>
        <dbReference type="ARBA" id="ARBA00004651"/>
    </source>
</evidence>
<evidence type="ECO:0000256" key="2">
    <source>
        <dbReference type="ARBA" id="ARBA00022475"/>
    </source>
</evidence>
<feature type="transmembrane region" description="Helical" evidence="6">
    <location>
        <begin position="85"/>
        <end position="108"/>
    </location>
</feature>
<dbReference type="CDD" id="cd17324">
    <property type="entry name" value="MFS_NepI_like"/>
    <property type="match status" value="1"/>
</dbReference>
<accession>A0A0F0L162</accession>
<sequence>MPDTSTIDQPTTRTSRTVLSLAFVIGAFALGTSENVIAGILPELSSSLEVTEGTGGMLVTAYAATVVVAGPILTLVVDRLNPRKVLIGSLGLYLAGSVLAAISSTYAIMFASRVITGLVHTTIMVVFMTTAMRIAPVDRQASAAARITLGLSVATVLGVPIGVAISQAFDWRLSFVFIALLTAFSLVVMLRAFPRSQMASEIPERAESLRALGRPKVVLGVVTTALAAMAALTLVVYIAPFLTTSVGFPTWSITWVMFAYGVGSIIGNTVGGAVANKNVAYALFGTVSATLVALIGLALFPAHGYVTVASIIFLGFAYFSTFPALNTWIAQSSRDVSPNLALAVNSSAFNVGIALAGVLGGIYTNGGNALSGLPIVAAIPAALAVCAALGVVAAYRKTRTR</sequence>
<dbReference type="SUPFAM" id="SSF103473">
    <property type="entry name" value="MFS general substrate transporter"/>
    <property type="match status" value="1"/>
</dbReference>
<evidence type="ECO:0000313" key="8">
    <source>
        <dbReference type="EMBL" id="KJL26409.1"/>
    </source>
</evidence>
<feature type="transmembrane region" description="Helical" evidence="6">
    <location>
        <begin position="217"/>
        <end position="242"/>
    </location>
</feature>
<feature type="transmembrane region" description="Helical" evidence="6">
    <location>
        <begin position="306"/>
        <end position="328"/>
    </location>
</feature>
<gene>
    <name evidence="8" type="primary">ydhP_1</name>
    <name evidence="8" type="ORF">RN50_00289</name>
</gene>
<proteinExistence type="predicted"/>
<dbReference type="PROSITE" id="PS50850">
    <property type="entry name" value="MFS"/>
    <property type="match status" value="1"/>
</dbReference>
<dbReference type="InterPro" id="IPR020846">
    <property type="entry name" value="MFS_dom"/>
</dbReference>
<feature type="transmembrane region" description="Helical" evidence="6">
    <location>
        <begin position="147"/>
        <end position="169"/>
    </location>
</feature>
<dbReference type="PANTHER" id="PTHR43124">
    <property type="entry name" value="PURINE EFFLUX PUMP PBUE"/>
    <property type="match status" value="1"/>
</dbReference>
<dbReference type="InterPro" id="IPR050189">
    <property type="entry name" value="MFS_Efflux_Transporters"/>
</dbReference>
<protein>
    <submittedName>
        <fullName evidence="8">Inner membrane transport protein YdhP</fullName>
    </submittedName>
</protein>
<comment type="subcellular location">
    <subcellularLocation>
        <location evidence="1">Cell membrane</location>
        <topology evidence="1">Multi-pass membrane protein</topology>
    </subcellularLocation>
</comment>
<feature type="transmembrane region" description="Helical" evidence="6">
    <location>
        <begin position="175"/>
        <end position="193"/>
    </location>
</feature>
<feature type="domain" description="Major facilitator superfamily (MFS) profile" evidence="7">
    <location>
        <begin position="19"/>
        <end position="399"/>
    </location>
</feature>
<dbReference type="Proteomes" id="UP000033572">
    <property type="component" value="Unassembled WGS sequence"/>
</dbReference>
<evidence type="ECO:0000256" key="4">
    <source>
        <dbReference type="ARBA" id="ARBA00022989"/>
    </source>
</evidence>
<dbReference type="GeneID" id="94444873"/>
<feature type="transmembrane region" description="Helical" evidence="6">
    <location>
        <begin position="53"/>
        <end position="73"/>
    </location>
</feature>
<evidence type="ECO:0000256" key="5">
    <source>
        <dbReference type="ARBA" id="ARBA00023136"/>
    </source>
</evidence>
<feature type="transmembrane region" description="Helical" evidence="6">
    <location>
        <begin position="21"/>
        <end position="41"/>
    </location>
</feature>
<evidence type="ECO:0000256" key="6">
    <source>
        <dbReference type="SAM" id="Phobius"/>
    </source>
</evidence>
<evidence type="ECO:0000256" key="3">
    <source>
        <dbReference type="ARBA" id="ARBA00022692"/>
    </source>
</evidence>
<dbReference type="AlphaFoldDB" id="A0A0F0L162"/>
<feature type="transmembrane region" description="Helical" evidence="6">
    <location>
        <begin position="279"/>
        <end position="300"/>
    </location>
</feature>
<dbReference type="Gene3D" id="1.20.1250.20">
    <property type="entry name" value="MFS general substrate transporter like domains"/>
    <property type="match status" value="1"/>
</dbReference>
<feature type="transmembrane region" description="Helical" evidence="6">
    <location>
        <begin position="375"/>
        <end position="395"/>
    </location>
</feature>
<feature type="transmembrane region" description="Helical" evidence="6">
    <location>
        <begin position="114"/>
        <end position="135"/>
    </location>
</feature>
<dbReference type="InterPro" id="IPR011701">
    <property type="entry name" value="MFS"/>
</dbReference>
<keyword evidence="5 6" id="KW-0472">Membrane</keyword>
<feature type="transmembrane region" description="Helical" evidence="6">
    <location>
        <begin position="248"/>
        <end position="267"/>
    </location>
</feature>
<dbReference type="PATRIC" id="fig|104336.4.peg.297"/>
<evidence type="ECO:0000259" key="7">
    <source>
        <dbReference type="PROSITE" id="PS50850"/>
    </source>
</evidence>
<evidence type="ECO:0000313" key="9">
    <source>
        <dbReference type="Proteomes" id="UP000033572"/>
    </source>
</evidence>
<name>A0A0F0L162_9MICO</name>
<dbReference type="EMBL" id="JYIU01000022">
    <property type="protein sequence ID" value="KJL26409.1"/>
    <property type="molecule type" value="Genomic_DNA"/>
</dbReference>
<keyword evidence="9" id="KW-1185">Reference proteome</keyword>
<reference evidence="8 9" key="1">
    <citation type="submission" date="2015-02" db="EMBL/GenBank/DDBJ databases">
        <title>Draft genome sequences of ten Microbacterium spp. with emphasis on heavy metal contaminated environments.</title>
        <authorList>
            <person name="Corretto E."/>
        </authorList>
    </citation>
    <scope>NUCLEOTIDE SEQUENCE [LARGE SCALE GENOMIC DNA]</scope>
    <source>
        <strain evidence="8 9">DSM 12966</strain>
    </source>
</reference>
<dbReference type="InterPro" id="IPR036259">
    <property type="entry name" value="MFS_trans_sf"/>
</dbReference>
<keyword evidence="2" id="KW-1003">Cell membrane</keyword>
<dbReference type="Pfam" id="PF07690">
    <property type="entry name" value="MFS_1"/>
    <property type="match status" value="1"/>
</dbReference>